<keyword evidence="3" id="KW-0472">Membrane</keyword>
<evidence type="ECO:0000313" key="5">
    <source>
        <dbReference type="EMBL" id="KAJ8494683.1"/>
    </source>
</evidence>
<feature type="domain" description="Fungal-type protein kinase" evidence="4">
    <location>
        <begin position="598"/>
        <end position="842"/>
    </location>
</feature>
<dbReference type="InterPro" id="IPR008266">
    <property type="entry name" value="Tyr_kinase_AS"/>
</dbReference>
<accession>A0AAD7U066</accession>
<dbReference type="Pfam" id="PF17667">
    <property type="entry name" value="Pkinase_fungal"/>
    <property type="match status" value="2"/>
</dbReference>
<dbReference type="Gene3D" id="1.10.510.10">
    <property type="entry name" value="Transferase(Phosphotransferase) domain 1"/>
    <property type="match status" value="1"/>
</dbReference>
<feature type="transmembrane region" description="Helical" evidence="3">
    <location>
        <begin position="218"/>
        <end position="239"/>
    </location>
</feature>
<reference evidence="5" key="1">
    <citation type="submission" date="2022-11" db="EMBL/GenBank/DDBJ databases">
        <title>Genome Sequence of Cubamyces cubensis.</title>
        <authorList>
            <person name="Buettner E."/>
        </authorList>
    </citation>
    <scope>NUCLEOTIDE SEQUENCE</scope>
    <source>
        <strain evidence="5">MPL-01</strain>
    </source>
</reference>
<keyword evidence="3" id="KW-1133">Transmembrane helix</keyword>
<evidence type="ECO:0000256" key="1">
    <source>
        <dbReference type="SAM" id="Coils"/>
    </source>
</evidence>
<dbReference type="PANTHER" id="PTHR38248">
    <property type="entry name" value="FUNK1 6"/>
    <property type="match status" value="1"/>
</dbReference>
<dbReference type="Proteomes" id="UP001215151">
    <property type="component" value="Unassembled WGS sequence"/>
</dbReference>
<dbReference type="PROSITE" id="PS00109">
    <property type="entry name" value="PROTEIN_KINASE_TYR"/>
    <property type="match status" value="1"/>
</dbReference>
<dbReference type="InterPro" id="IPR011009">
    <property type="entry name" value="Kinase-like_dom_sf"/>
</dbReference>
<organism evidence="5 6">
    <name type="scientific">Trametes cubensis</name>
    <dbReference type="NCBI Taxonomy" id="1111947"/>
    <lineage>
        <taxon>Eukaryota</taxon>
        <taxon>Fungi</taxon>
        <taxon>Dikarya</taxon>
        <taxon>Basidiomycota</taxon>
        <taxon>Agaricomycotina</taxon>
        <taxon>Agaricomycetes</taxon>
        <taxon>Polyporales</taxon>
        <taxon>Polyporaceae</taxon>
        <taxon>Trametes</taxon>
    </lineage>
</organism>
<keyword evidence="3" id="KW-0812">Transmembrane</keyword>
<dbReference type="AlphaFoldDB" id="A0AAD7U066"/>
<feature type="region of interest" description="Disordered" evidence="2">
    <location>
        <begin position="121"/>
        <end position="144"/>
    </location>
</feature>
<dbReference type="InterPro" id="IPR040976">
    <property type="entry name" value="Pkinase_fungal"/>
</dbReference>
<evidence type="ECO:0000256" key="3">
    <source>
        <dbReference type="SAM" id="Phobius"/>
    </source>
</evidence>
<dbReference type="SUPFAM" id="SSF56112">
    <property type="entry name" value="Protein kinase-like (PK-like)"/>
    <property type="match status" value="1"/>
</dbReference>
<name>A0AAD7U066_9APHY</name>
<protein>
    <recommendedName>
        <fullName evidence="4">Fungal-type protein kinase domain-containing protein</fullName>
    </recommendedName>
</protein>
<dbReference type="EMBL" id="JAPEVG010000033">
    <property type="protein sequence ID" value="KAJ8494683.1"/>
    <property type="molecule type" value="Genomic_DNA"/>
</dbReference>
<feature type="domain" description="Fungal-type protein kinase" evidence="4">
    <location>
        <begin position="438"/>
        <end position="539"/>
    </location>
</feature>
<proteinExistence type="predicted"/>
<keyword evidence="6" id="KW-1185">Reference proteome</keyword>
<feature type="transmembrane region" description="Helical" evidence="3">
    <location>
        <begin position="86"/>
        <end position="108"/>
    </location>
</feature>
<evidence type="ECO:0000313" key="6">
    <source>
        <dbReference type="Proteomes" id="UP001215151"/>
    </source>
</evidence>
<evidence type="ECO:0000256" key="2">
    <source>
        <dbReference type="SAM" id="MobiDB-lite"/>
    </source>
</evidence>
<feature type="coiled-coil region" evidence="1">
    <location>
        <begin position="994"/>
        <end position="1021"/>
    </location>
</feature>
<gene>
    <name evidence="5" type="ORF">ONZ51_g2160</name>
</gene>
<keyword evidence="1" id="KW-0175">Coiled coil</keyword>
<evidence type="ECO:0000259" key="4">
    <source>
        <dbReference type="Pfam" id="PF17667"/>
    </source>
</evidence>
<dbReference type="GO" id="GO:0004672">
    <property type="term" value="F:protein kinase activity"/>
    <property type="evidence" value="ECO:0007669"/>
    <property type="project" value="InterPro"/>
</dbReference>
<dbReference type="PANTHER" id="PTHR38248:SF2">
    <property type="entry name" value="FUNK1 11"/>
    <property type="match status" value="1"/>
</dbReference>
<comment type="caution">
    <text evidence="5">The sequence shown here is derived from an EMBL/GenBank/DDBJ whole genome shotgun (WGS) entry which is preliminary data.</text>
</comment>
<sequence>MFRSLASRLQSTVPSTTDDATKDALLAVVQVWLDRLQTMAVIHNSHIEQTTFFVSIDSMLYGYATVTLPQDISIWSNVDVLKSATLGGAIILHVSASILAYLASFVLIRYRLEDAEEQAQAAEHADEAGGGTPLRHIPSQRQSVGNKQSVAERIGPAPMITPRDFRSLVTVYQVKPFALVSGGSCTAKLSPGTPSSGDSDALHTLRSMIQTLTRCHTVVGAMSTIGFVLALIGTITYFWTSLPVALGSFASICLGVSPLAESDAALARVAKHHPCRLKSPLRLPPSTIQPLPQDVFLVYADAHHQVAAHFTYGPRETRFIMSGKVIVVEYDEFMDLFVPAPPDEYEPTTKLQSLNFASVATKPESQVYQKLVDVLNQGWLLPNDMAVLSPTVSEKGAETTAGLYPRSDAEKAGKKTRWAYMELPIGCKREPVEDYLYEERSDDTCNDGLRQLKWDSAEVFEYQRRVHLFALYIDDKTAVINRWDRSGSVEVAPFNFVEHPELLGRFIWRFARMSAVQRGHDPTATRIAPDSAEYHFMKERAKPPKVVATSIGGPNEEASKEAGNDVDVVPGVIGDHARAAFAKTLKDDAACWRLRVDDVQKGARYFLVGHPHYVAYGLAGRGTQTFIAVDEADPQGPFVYLKDVWRITSLGLEQEGKILAHLNSKDDGGPVPFVPTLRCHGDVEGQITQCHHLWEKKNAGKTHRSPFKTHAHYRLVVNEVCLPLDDFENARELAEVIACCICAHGDAYERKGLIHRDISAGNVLIYPDATPDKNGDVYESRVGLLADWEIAERISENGSGTSASGRMGTWRFASANSLNLFRKGGFAVQDDMESFFHLLVYQAIRFLPSNCYNVPRFIELYFDDFVDYQGGYYVGADKMRSMRFGPVTTPISDRLMFFLSEPPSDLEAPAHEYPPYHPINSLIAGFLRIIKAHYHIHLPLEDPRTFEAPVTEPAKAAPTKTGVKKGTVYRRMLELKERGLPSFSPKPPMTPAEIEAEKARIEAEKARLKAERIRLEALAAKLASHDDMIVLFMDEYESEDWPAKDRVPDKSGRR</sequence>